<dbReference type="SUPFAM" id="SSF46785">
    <property type="entry name" value="Winged helix' DNA-binding domain"/>
    <property type="match status" value="1"/>
</dbReference>
<sequence length="495" mass="57914">MNKTDERKDAIILILSNNTDFVTAGELAESLEVSEKTIYRTVKEINNDEKIPLEITSEKGKGYKITHINKISTPVSEVNDIANMTPAQRRNNIMQDLLISSPNERKIPVLYEDFFISDNLIRLDIKLMEKTIAQMNLKLIRDGQLLKIIGKEKDLRKAIGKLFQQNHLYVESLENNIEDNLFDSDIATFVLKQINIIEKRLNSILPYPYNINIFSHIYILVKRYQATDEVNFSYDMEISKSEEEEMAEYRSIYNVVREITSNLERFLNKEIPKEEEYFLFQYLISSRFQGEFEKDQLADKKVLQVVDYYIEKTSQYLNFNIESSKLRNNLYHHVKPFLNRLNNGFYVKNPLLDQIKYEYQMIFDAVQNTSVEMSKLFNLSEINEDEIGFIALYFAQYLEENPKYIDVLIVCTSGIGTSELLKSKISQKFKNINIVDVISTKQLYENPDTYQNIDLIISTVKFKETVRVPNIVISAMLTFDDQDRINSIIEDLGYE</sequence>
<dbReference type="Pfam" id="PF02302">
    <property type="entry name" value="PTS_IIB"/>
    <property type="match status" value="1"/>
</dbReference>
<dbReference type="GO" id="GO:0006355">
    <property type="term" value="P:regulation of DNA-templated transcription"/>
    <property type="evidence" value="ECO:0007669"/>
    <property type="project" value="InterPro"/>
</dbReference>
<dbReference type="SUPFAM" id="SSF52794">
    <property type="entry name" value="PTS system IIB component-like"/>
    <property type="match status" value="1"/>
</dbReference>
<evidence type="ECO:0000256" key="2">
    <source>
        <dbReference type="ARBA" id="ARBA00022737"/>
    </source>
</evidence>
<keyword evidence="3" id="KW-0805">Transcription regulation</keyword>
<dbReference type="Gene3D" id="1.10.1790.10">
    <property type="entry name" value="PRD domain"/>
    <property type="match status" value="2"/>
</dbReference>
<evidence type="ECO:0000256" key="3">
    <source>
        <dbReference type="ARBA" id="ARBA00023015"/>
    </source>
</evidence>
<organism evidence="7 8">
    <name type="scientific">Aerococcus viridans</name>
    <dbReference type="NCBI Taxonomy" id="1377"/>
    <lineage>
        <taxon>Bacteria</taxon>
        <taxon>Bacillati</taxon>
        <taxon>Bacillota</taxon>
        <taxon>Bacilli</taxon>
        <taxon>Lactobacillales</taxon>
        <taxon>Aerococcaceae</taxon>
        <taxon>Aerococcus</taxon>
    </lineage>
</organism>
<comment type="caution">
    <text evidence="7">The sequence shown here is derived from an EMBL/GenBank/DDBJ whole genome shotgun (WGS) entry which is preliminary data.</text>
</comment>
<dbReference type="Gene3D" id="1.10.10.10">
    <property type="entry name" value="Winged helix-like DNA-binding domain superfamily/Winged helix DNA-binding domain"/>
    <property type="match status" value="1"/>
</dbReference>
<feature type="domain" description="PRD" evidence="6">
    <location>
        <begin position="297"/>
        <end position="404"/>
    </location>
</feature>
<dbReference type="RefSeq" id="WP_102198629.1">
    <property type="nucleotide sequence ID" value="NZ_PNHQ01000001.1"/>
</dbReference>
<evidence type="ECO:0000313" key="8">
    <source>
        <dbReference type="Proteomes" id="UP000235701"/>
    </source>
</evidence>
<dbReference type="InterPro" id="IPR013011">
    <property type="entry name" value="PTS_EIIB_2"/>
</dbReference>
<feature type="domain" description="PTS EIIB type-2" evidence="5">
    <location>
        <begin position="405"/>
        <end position="495"/>
    </location>
</feature>
<reference evidence="7 8" key="1">
    <citation type="submission" date="2017-09" db="EMBL/GenBank/DDBJ databases">
        <title>Bacterial strain isolated from the female urinary microbiota.</title>
        <authorList>
            <person name="Thomas-White K."/>
            <person name="Kumar N."/>
            <person name="Forster S."/>
            <person name="Putonti C."/>
            <person name="Lawley T."/>
            <person name="Wolfe A.J."/>
        </authorList>
    </citation>
    <scope>NUCLEOTIDE SEQUENCE [LARGE SCALE GENOMIC DNA]</scope>
    <source>
        <strain evidence="7 8">UMB0240</strain>
    </source>
</reference>
<dbReference type="Proteomes" id="UP000235701">
    <property type="component" value="Unassembled WGS sequence"/>
</dbReference>
<dbReference type="PANTHER" id="PTHR30185">
    <property type="entry name" value="CRYPTIC BETA-GLUCOSIDE BGL OPERON ANTITERMINATOR"/>
    <property type="match status" value="1"/>
</dbReference>
<dbReference type="Gene3D" id="3.40.50.2300">
    <property type="match status" value="1"/>
</dbReference>
<protein>
    <submittedName>
        <fullName evidence="7">Transcription antiterminator</fullName>
    </submittedName>
</protein>
<gene>
    <name evidence="7" type="ORF">CJ191_00420</name>
</gene>
<evidence type="ECO:0000313" key="7">
    <source>
        <dbReference type="EMBL" id="PMC80621.1"/>
    </source>
</evidence>
<accession>A0A2N6UG86</accession>
<dbReference type="CDD" id="cd05568">
    <property type="entry name" value="PTS_IIB_bgl_like"/>
    <property type="match status" value="1"/>
</dbReference>
<keyword evidence="4" id="KW-0804">Transcription</keyword>
<dbReference type="InterPro" id="IPR036634">
    <property type="entry name" value="PRD_sf"/>
</dbReference>
<evidence type="ECO:0000259" key="5">
    <source>
        <dbReference type="PROSITE" id="PS51099"/>
    </source>
</evidence>
<keyword evidence="1" id="KW-0808">Transferase</keyword>
<dbReference type="InterPro" id="IPR036388">
    <property type="entry name" value="WH-like_DNA-bd_sf"/>
</dbReference>
<dbReference type="GO" id="GO:0009401">
    <property type="term" value="P:phosphoenolpyruvate-dependent sugar phosphotransferase system"/>
    <property type="evidence" value="ECO:0007669"/>
    <property type="project" value="InterPro"/>
</dbReference>
<dbReference type="EMBL" id="PNHQ01000001">
    <property type="protein sequence ID" value="PMC80621.1"/>
    <property type="molecule type" value="Genomic_DNA"/>
</dbReference>
<proteinExistence type="predicted"/>
<evidence type="ECO:0000259" key="6">
    <source>
        <dbReference type="PROSITE" id="PS51372"/>
    </source>
</evidence>
<evidence type="ECO:0000256" key="1">
    <source>
        <dbReference type="ARBA" id="ARBA00022679"/>
    </source>
</evidence>
<dbReference type="OrthoDB" id="3239954at2"/>
<dbReference type="GO" id="GO:0008982">
    <property type="term" value="F:protein-N(PI)-phosphohistidine-sugar phosphotransferase activity"/>
    <property type="evidence" value="ECO:0007669"/>
    <property type="project" value="InterPro"/>
</dbReference>
<dbReference type="Pfam" id="PF00874">
    <property type="entry name" value="PRD"/>
    <property type="match status" value="2"/>
</dbReference>
<dbReference type="SUPFAM" id="SSF63520">
    <property type="entry name" value="PTS-regulatory domain, PRD"/>
    <property type="match status" value="2"/>
</dbReference>
<dbReference type="Pfam" id="PF08279">
    <property type="entry name" value="HTH_11"/>
    <property type="match status" value="1"/>
</dbReference>
<name>A0A2N6UG86_9LACT</name>
<dbReference type="InterPro" id="IPR011608">
    <property type="entry name" value="PRD"/>
</dbReference>
<dbReference type="PROSITE" id="PS51372">
    <property type="entry name" value="PRD_2"/>
    <property type="match status" value="2"/>
</dbReference>
<feature type="domain" description="PRD" evidence="6">
    <location>
        <begin position="181"/>
        <end position="293"/>
    </location>
</feature>
<dbReference type="InterPro" id="IPR003501">
    <property type="entry name" value="PTS_EIIB_2/3"/>
</dbReference>
<dbReference type="PANTHER" id="PTHR30185:SF18">
    <property type="entry name" value="TRANSCRIPTIONAL REGULATOR MTLR"/>
    <property type="match status" value="1"/>
</dbReference>
<dbReference type="InterPro" id="IPR036390">
    <property type="entry name" value="WH_DNA-bd_sf"/>
</dbReference>
<dbReference type="AlphaFoldDB" id="A0A2N6UG86"/>
<dbReference type="PROSITE" id="PS51099">
    <property type="entry name" value="PTS_EIIB_TYPE_2"/>
    <property type="match status" value="1"/>
</dbReference>
<dbReference type="InterPro" id="IPR013196">
    <property type="entry name" value="HTH_11"/>
</dbReference>
<dbReference type="InterPro" id="IPR036095">
    <property type="entry name" value="PTS_EIIB-like_sf"/>
</dbReference>
<keyword evidence="2" id="KW-0677">Repeat</keyword>
<dbReference type="InterPro" id="IPR050661">
    <property type="entry name" value="BglG_antiterminators"/>
</dbReference>
<evidence type="ECO:0000256" key="4">
    <source>
        <dbReference type="ARBA" id="ARBA00023163"/>
    </source>
</evidence>
<keyword evidence="8" id="KW-1185">Reference proteome</keyword>